<dbReference type="CDD" id="cd04301">
    <property type="entry name" value="NAT_SF"/>
    <property type="match status" value="1"/>
</dbReference>
<dbReference type="InterPro" id="IPR050832">
    <property type="entry name" value="Bact_Acetyltransf"/>
</dbReference>
<sequence length="1039" mass="118369">MEVLNTQVIDQITIVEYDPSYAAAVAEMWNKSQDGWGGGNSIMTEEQVLKQEANSTNLHLYLALDGDKVVGYCSLGEYREDEGALYIPLLNVRGDYHGKKIGKKLVLKALQRAIEMKWPRLDLYTWPGNTKAVPLYKKCGFFWEERDDTTHLMNFMPSVMQTEAVQEYFADGLWYENSTRKIETIPDGNKENEFHFYEYSWKHATLGNLKMEFERFGRGLRLIETDDYRISATVENFDLVFGAEYNILYHIVNKSGKPLTVEIEGMNDKNIHFDVSKKLTVQQEESIEIPFKVNPITEEQSVWRTHPAVASNLTINGKKALFKVGIRPKYPVKLDCLLPDNLSFIGRPSILYLNLENNFNEEVTFSFKLPLSELIQIYNRDVSVTLAPKAKQSVPIPFTLVKHGFYSAELQITATKKDGMAVVFTKRIGTAIKGIGAKSAGECDAYYHVYNGQYHLKLDKFNNWISPGKGDVDYKISFMVPKLGKPFSEEFSRLRPETVEPIMEEGYAGFNARFQSQAFPGIELTSVLKLYSEGLVEQHYEITNTSETETTEEVWLNSPILCRLLERAVLPYDGKYMELNDSMGSFLTYWESKKLTENWIFLRGQNHPRGISWSSDQKIHFASWFMYFENNFGKIAAQQTVATKPVTFTIGAFDDWQSFRKYATQKNDNPTISLTNHMTLSVNDGNPFVCGNQLKAEANDYKSAFFNGMIEIKLDDQILQSHLFAANEEMTRAEFDIQLPQDKGVHVLTSKMNLDAIDVTRQSVAFVQKDVPVQVEKTIKDDLEVLTVDNGEIRFSASAQFAPSIFSVQYKGHEWMESPFPKPAPKSWWNPWFGGIAGLVEGTSLNSILKEKSSIDFAEKEDSKGNVWKGLRVSTRYEKHEIFKGLEIHKYFLVLPGVPVLCHTTEIVQNMGSYLHNKNFYTGCFLNPGTELKKSWGSFQSESGEWLMVYGGKGEQEMVVDRGVVFGSDDHGDLLQIVADQNVTYLDSYINLEVIELGYSEKLNLEHGATHVTSPVFYVFNDKVIPDVALEDLKKIKFS</sequence>
<dbReference type="EMBL" id="JAFHKS010000042">
    <property type="protein sequence ID" value="MBN3544844.1"/>
    <property type="molecule type" value="Genomic_DNA"/>
</dbReference>
<dbReference type="SUPFAM" id="SSF55729">
    <property type="entry name" value="Acyl-CoA N-acyltransferases (Nat)"/>
    <property type="match status" value="1"/>
</dbReference>
<feature type="domain" description="N-acetyltransferase" evidence="3">
    <location>
        <begin position="12"/>
        <end position="158"/>
    </location>
</feature>
<dbReference type="Proteomes" id="UP001319060">
    <property type="component" value="Unassembled WGS sequence"/>
</dbReference>
<dbReference type="Gene3D" id="3.40.630.30">
    <property type="match status" value="1"/>
</dbReference>
<evidence type="ECO:0000256" key="1">
    <source>
        <dbReference type="ARBA" id="ARBA00022679"/>
    </source>
</evidence>
<dbReference type="InterPro" id="IPR016181">
    <property type="entry name" value="Acyl_CoA_acyltransferase"/>
</dbReference>
<accession>A0ABS2Z9I8</accession>
<keyword evidence="5" id="KW-1185">Reference proteome</keyword>
<dbReference type="Pfam" id="PF00583">
    <property type="entry name" value="Acetyltransf_1"/>
    <property type="match status" value="1"/>
</dbReference>
<reference evidence="4 5" key="1">
    <citation type="submission" date="2021-01" db="EMBL/GenBank/DDBJ databases">
        <title>Genome Sequencing of Type Strains.</title>
        <authorList>
            <person name="Lemaire J.F."/>
            <person name="Inderbitzin P."/>
            <person name="Collins S.B."/>
            <person name="Wespe N."/>
            <person name="Knight-Connoni V."/>
        </authorList>
    </citation>
    <scope>NUCLEOTIDE SEQUENCE [LARGE SCALE GENOMIC DNA]</scope>
    <source>
        <strain evidence="4 5">DSM 14730</strain>
    </source>
</reference>
<dbReference type="PROSITE" id="PS51186">
    <property type="entry name" value="GNAT"/>
    <property type="match status" value="1"/>
</dbReference>
<gene>
    <name evidence="4" type="ORF">JYA64_06040</name>
</gene>
<evidence type="ECO:0000256" key="2">
    <source>
        <dbReference type="ARBA" id="ARBA00023315"/>
    </source>
</evidence>
<organism evidence="4 5">
    <name type="scientific">Fictibacillus barbaricus</name>
    <dbReference type="NCBI Taxonomy" id="182136"/>
    <lineage>
        <taxon>Bacteria</taxon>
        <taxon>Bacillati</taxon>
        <taxon>Bacillota</taxon>
        <taxon>Bacilli</taxon>
        <taxon>Bacillales</taxon>
        <taxon>Fictibacillaceae</taxon>
        <taxon>Fictibacillus</taxon>
    </lineage>
</organism>
<dbReference type="InterPro" id="IPR000182">
    <property type="entry name" value="GNAT_dom"/>
</dbReference>
<protein>
    <submittedName>
        <fullName evidence="4">GNAT family N-acetyltransferase</fullName>
    </submittedName>
</protein>
<keyword evidence="1" id="KW-0808">Transferase</keyword>
<dbReference type="RefSeq" id="WP_188403496.1">
    <property type="nucleotide sequence ID" value="NZ_BMCE01000002.1"/>
</dbReference>
<evidence type="ECO:0000259" key="3">
    <source>
        <dbReference type="PROSITE" id="PS51186"/>
    </source>
</evidence>
<name>A0ABS2Z9I8_9BACL</name>
<comment type="caution">
    <text evidence="4">The sequence shown here is derived from an EMBL/GenBank/DDBJ whole genome shotgun (WGS) entry which is preliminary data.</text>
</comment>
<dbReference type="PANTHER" id="PTHR43877">
    <property type="entry name" value="AMINOALKYLPHOSPHONATE N-ACETYLTRANSFERASE-RELATED-RELATED"/>
    <property type="match status" value="1"/>
</dbReference>
<proteinExistence type="predicted"/>
<evidence type="ECO:0000313" key="5">
    <source>
        <dbReference type="Proteomes" id="UP001319060"/>
    </source>
</evidence>
<keyword evidence="2" id="KW-0012">Acyltransferase</keyword>
<evidence type="ECO:0000313" key="4">
    <source>
        <dbReference type="EMBL" id="MBN3544844.1"/>
    </source>
</evidence>